<proteinExistence type="inferred from homology"/>
<dbReference type="Pfam" id="PF01877">
    <property type="entry name" value="RNA_binding"/>
    <property type="match status" value="1"/>
</dbReference>
<protein>
    <recommendedName>
        <fullName evidence="1">UPF0201 protein HARCEL1_10085</fullName>
    </recommendedName>
</protein>
<dbReference type="Gene3D" id="3.30.1440.10">
    <property type="match status" value="1"/>
</dbReference>
<dbReference type="HAMAP" id="MF_01112">
    <property type="entry name" value="UPF0201"/>
    <property type="match status" value="1"/>
</dbReference>
<dbReference type="InterPro" id="IPR022803">
    <property type="entry name" value="Ribosomal_uL5_dom_sf"/>
</dbReference>
<dbReference type="PANTHER" id="PTHR39652:SF1">
    <property type="entry name" value="UPF0201 PROTEIN TK1335"/>
    <property type="match status" value="1"/>
</dbReference>
<dbReference type="AlphaFoldDB" id="A0A2R4X2N1"/>
<keyword evidence="3" id="KW-1185">Reference proteome</keyword>
<organism evidence="2 3">
    <name type="scientific">Halococcoides cellulosivorans</name>
    <dbReference type="NCBI Taxonomy" id="1679096"/>
    <lineage>
        <taxon>Archaea</taxon>
        <taxon>Methanobacteriati</taxon>
        <taxon>Methanobacteriota</taxon>
        <taxon>Stenosarchaea group</taxon>
        <taxon>Halobacteria</taxon>
        <taxon>Halobacteriales</taxon>
        <taxon>Haloarculaceae</taxon>
        <taxon>Halococcoides</taxon>
    </lineage>
</organism>
<dbReference type="PANTHER" id="PTHR39652">
    <property type="entry name" value="UPF0201 PROTEIN TK1335"/>
    <property type="match status" value="1"/>
</dbReference>
<sequence length="144" mass="15885">MSGGDAPEAYRIDVTATAPVYPTEDPDRVRDAIRTVLPSADPDLTDGEVRAEAHDLAAFSEHLHRREILETARGVFFDGRQGDRFEFDLAKQPAAADRINFAVEEDPHELGTIHVRVRVHEPSVERVIDAIAPPTDGGDPLDHE</sequence>
<evidence type="ECO:0000313" key="2">
    <source>
        <dbReference type="EMBL" id="AWB28032.1"/>
    </source>
</evidence>
<accession>A0A2R4X2N1</accession>
<dbReference type="InterPro" id="IPR002739">
    <property type="entry name" value="PAB1135-like"/>
</dbReference>
<comment type="similarity">
    <text evidence="1">Belongs to the UPF0201 family.</text>
</comment>
<dbReference type="Proteomes" id="UP000244727">
    <property type="component" value="Chromosome"/>
</dbReference>
<evidence type="ECO:0000256" key="1">
    <source>
        <dbReference type="HAMAP-Rule" id="MF_01112"/>
    </source>
</evidence>
<name>A0A2R4X2N1_9EURY</name>
<dbReference type="SUPFAM" id="SSF55282">
    <property type="entry name" value="RL5-like"/>
    <property type="match status" value="1"/>
</dbReference>
<dbReference type="RefSeq" id="WP_108383083.1">
    <property type="nucleotide sequence ID" value="NZ_CP028858.1"/>
</dbReference>
<dbReference type="GeneID" id="36512858"/>
<dbReference type="KEGG" id="harc:HARCEL1_10085"/>
<reference evidence="2 3" key="1">
    <citation type="submission" date="2018-04" db="EMBL/GenBank/DDBJ databases">
        <title>Halococcoides cellulosivorans gen. nov., sp. nov., an extremely halophilic cellulose-utilizing haloarchaeon from hypersaline lakes.</title>
        <authorList>
            <person name="Sorokin D.Y."/>
            <person name="Toshchakov S.V."/>
            <person name="Samarov N.I."/>
            <person name="Korzhenkov A."/>
            <person name="Kublanov I.V."/>
        </authorList>
    </citation>
    <scope>NUCLEOTIDE SEQUENCE [LARGE SCALE GENOMIC DNA]</scope>
    <source>
        <strain evidence="2 3">HArcel1</strain>
    </source>
</reference>
<evidence type="ECO:0000313" key="3">
    <source>
        <dbReference type="Proteomes" id="UP000244727"/>
    </source>
</evidence>
<gene>
    <name evidence="2" type="ORF">HARCEL1_10085</name>
</gene>
<dbReference type="EMBL" id="CP028858">
    <property type="protein sequence ID" value="AWB28032.1"/>
    <property type="molecule type" value="Genomic_DNA"/>
</dbReference>